<comment type="caution">
    <text evidence="3">The sequence shown here is derived from an EMBL/GenBank/DDBJ whole genome shotgun (WGS) entry which is preliminary data.</text>
</comment>
<name>A0A0K9Q180_ZOSMR</name>
<dbReference type="Pfam" id="PF13414">
    <property type="entry name" value="TPR_11"/>
    <property type="match status" value="1"/>
</dbReference>
<sequence>MAMAMSILQKKIDSDPNNSSHHFDLGIILWGMAEEKDSESKSKEWKVSAVDHFVLSAKLNPSNGAAFRYLGHYYGGVSADKSRAAKCYQRAVSINPDDYEAGEGLCDLLEGDGKESLQVAVCRETSQKSPKAYWAFRRLGYLHVIQEKWPEAVQNLQHAIRGYPSSADLWEALGLAYHRLGMFTAALK</sequence>
<organism evidence="3 4">
    <name type="scientific">Zostera marina</name>
    <name type="common">Eelgrass</name>
    <dbReference type="NCBI Taxonomy" id="29655"/>
    <lineage>
        <taxon>Eukaryota</taxon>
        <taxon>Viridiplantae</taxon>
        <taxon>Streptophyta</taxon>
        <taxon>Embryophyta</taxon>
        <taxon>Tracheophyta</taxon>
        <taxon>Spermatophyta</taxon>
        <taxon>Magnoliopsida</taxon>
        <taxon>Liliopsida</taxon>
        <taxon>Zosteraceae</taxon>
        <taxon>Zostera</taxon>
    </lineage>
</organism>
<dbReference type="InterPro" id="IPR011990">
    <property type="entry name" value="TPR-like_helical_dom_sf"/>
</dbReference>
<evidence type="ECO:0000256" key="2">
    <source>
        <dbReference type="ARBA" id="ARBA00022803"/>
    </source>
</evidence>
<gene>
    <name evidence="3" type="ORF">ZOSMA_132G00270</name>
</gene>
<dbReference type="SUPFAM" id="SSF48452">
    <property type="entry name" value="TPR-like"/>
    <property type="match status" value="1"/>
</dbReference>
<keyword evidence="4" id="KW-1185">Reference proteome</keyword>
<proteinExistence type="predicted"/>
<dbReference type="Gene3D" id="1.25.40.10">
    <property type="entry name" value="Tetratricopeptide repeat domain"/>
    <property type="match status" value="2"/>
</dbReference>
<dbReference type="GO" id="GO:0055087">
    <property type="term" value="C:Ski complex"/>
    <property type="evidence" value="ECO:0007669"/>
    <property type="project" value="InterPro"/>
</dbReference>
<reference evidence="4" key="1">
    <citation type="journal article" date="2016" name="Nature">
        <title>The genome of the seagrass Zostera marina reveals angiosperm adaptation to the sea.</title>
        <authorList>
            <person name="Olsen J.L."/>
            <person name="Rouze P."/>
            <person name="Verhelst B."/>
            <person name="Lin Y.-C."/>
            <person name="Bayer T."/>
            <person name="Collen J."/>
            <person name="Dattolo E."/>
            <person name="De Paoli E."/>
            <person name="Dittami S."/>
            <person name="Maumus F."/>
            <person name="Michel G."/>
            <person name="Kersting A."/>
            <person name="Lauritano C."/>
            <person name="Lohaus R."/>
            <person name="Toepel M."/>
            <person name="Tonon T."/>
            <person name="Vanneste K."/>
            <person name="Amirebrahimi M."/>
            <person name="Brakel J."/>
            <person name="Bostroem C."/>
            <person name="Chovatia M."/>
            <person name="Grimwood J."/>
            <person name="Jenkins J.W."/>
            <person name="Jueterbock A."/>
            <person name="Mraz A."/>
            <person name="Stam W.T."/>
            <person name="Tice H."/>
            <person name="Bornberg-Bauer E."/>
            <person name="Green P.J."/>
            <person name="Pearson G.A."/>
            <person name="Procaccini G."/>
            <person name="Duarte C.M."/>
            <person name="Schmutz J."/>
            <person name="Reusch T.B.H."/>
            <person name="Van de Peer Y."/>
        </authorList>
    </citation>
    <scope>NUCLEOTIDE SEQUENCE [LARGE SCALE GENOMIC DNA]</scope>
    <source>
        <strain evidence="4">cv. Finnish</strain>
    </source>
</reference>
<dbReference type="PANTHER" id="PTHR15704:SF7">
    <property type="entry name" value="SUPERKILLER COMPLEX PROTEIN 3"/>
    <property type="match status" value="1"/>
</dbReference>
<dbReference type="PANTHER" id="PTHR15704">
    <property type="entry name" value="SUPERKILLER 3 PROTEIN-RELATED"/>
    <property type="match status" value="1"/>
</dbReference>
<dbReference type="InterPro" id="IPR039226">
    <property type="entry name" value="Ski3/TTC37"/>
</dbReference>
<evidence type="ECO:0000313" key="3">
    <source>
        <dbReference type="EMBL" id="KMZ74257.1"/>
    </source>
</evidence>
<dbReference type="AlphaFoldDB" id="A0A0K9Q180"/>
<protein>
    <submittedName>
        <fullName evidence="3">Tetratricopeptide repeat (TPR)-like superfamily protein</fullName>
    </submittedName>
</protein>
<keyword evidence="1" id="KW-0677">Repeat</keyword>
<dbReference type="Proteomes" id="UP000036987">
    <property type="component" value="Unassembled WGS sequence"/>
</dbReference>
<dbReference type="OrthoDB" id="421075at2759"/>
<evidence type="ECO:0000256" key="1">
    <source>
        <dbReference type="ARBA" id="ARBA00022737"/>
    </source>
</evidence>
<dbReference type="GO" id="GO:0006401">
    <property type="term" value="P:RNA catabolic process"/>
    <property type="evidence" value="ECO:0007669"/>
    <property type="project" value="InterPro"/>
</dbReference>
<evidence type="ECO:0000313" key="4">
    <source>
        <dbReference type="Proteomes" id="UP000036987"/>
    </source>
</evidence>
<accession>A0A0K9Q180</accession>
<keyword evidence="2" id="KW-0802">TPR repeat</keyword>
<feature type="non-terminal residue" evidence="3">
    <location>
        <position position="188"/>
    </location>
</feature>
<dbReference type="EMBL" id="LFYR01000379">
    <property type="protein sequence ID" value="KMZ74257.1"/>
    <property type="molecule type" value="Genomic_DNA"/>
</dbReference>